<evidence type="ECO:0000313" key="3">
    <source>
        <dbReference type="EMBL" id="CAI9928672.1"/>
    </source>
</evidence>
<dbReference type="CDD" id="cd00555">
    <property type="entry name" value="Maf"/>
    <property type="match status" value="1"/>
</dbReference>
<dbReference type="Pfam" id="PF02545">
    <property type="entry name" value="Maf"/>
    <property type="match status" value="1"/>
</dbReference>
<evidence type="ECO:0000313" key="5">
    <source>
        <dbReference type="Proteomes" id="UP001642409"/>
    </source>
</evidence>
<dbReference type="NCBIfam" id="TIGR00172">
    <property type="entry name" value="maf"/>
    <property type="match status" value="1"/>
</dbReference>
<reference evidence="4 5" key="2">
    <citation type="submission" date="2024-07" db="EMBL/GenBank/DDBJ databases">
        <authorList>
            <person name="Akdeniz Z."/>
        </authorList>
    </citation>
    <scope>NUCLEOTIDE SEQUENCE [LARGE SCALE GENOMIC DNA]</scope>
</reference>
<keyword evidence="2" id="KW-0378">Hydrolase</keyword>
<protein>
    <submittedName>
        <fullName evidence="3">Maf-like protein</fullName>
    </submittedName>
    <submittedName>
        <fullName evidence="4">Maf-like_protein</fullName>
    </submittedName>
</protein>
<sequence>MFVLASTSPRRAQLLSQAGLSFKVVPSTADEDEIVSSDPHILTLGKAFHKALPVFSSTQQITVGCDTIVFGSHIYEKPVSAEQAAQFLREFSESSHTVYSGVTILLKTLSLEHEKQIEQLNKGNIEEFKIIRGNEHVVIQFVGVCKVHFTKITEEEIQQYVLTKEPYDKAGGYGAQSVAGKWIWGFEGDYNSVVGLPLSYLCSVMRVLSK</sequence>
<dbReference type="PIRSF" id="PIRSF006305">
    <property type="entry name" value="Maf"/>
    <property type="match status" value="1"/>
</dbReference>
<evidence type="ECO:0000313" key="4">
    <source>
        <dbReference type="EMBL" id="CAL6064474.1"/>
    </source>
</evidence>
<dbReference type="InterPro" id="IPR029001">
    <property type="entry name" value="ITPase-like_fam"/>
</dbReference>
<evidence type="ECO:0000256" key="1">
    <source>
        <dbReference type="ARBA" id="ARBA00001968"/>
    </source>
</evidence>
<reference evidence="3" key="1">
    <citation type="submission" date="2023-06" db="EMBL/GenBank/DDBJ databases">
        <authorList>
            <person name="Kurt Z."/>
        </authorList>
    </citation>
    <scope>NUCLEOTIDE SEQUENCE</scope>
</reference>
<dbReference type="GO" id="GO:0047429">
    <property type="term" value="F:nucleoside triphosphate diphosphatase activity"/>
    <property type="evidence" value="ECO:0007669"/>
    <property type="project" value="InterPro"/>
</dbReference>
<evidence type="ECO:0000256" key="2">
    <source>
        <dbReference type="ARBA" id="ARBA00022801"/>
    </source>
</evidence>
<dbReference type="PANTHER" id="PTHR43213:SF5">
    <property type="entry name" value="BIFUNCTIONAL DTTP_UTP PYROPHOSPHATASE_METHYLTRANSFERASE PROTEIN-RELATED"/>
    <property type="match status" value="1"/>
</dbReference>
<comment type="caution">
    <text evidence="3">The sequence shown here is derived from an EMBL/GenBank/DDBJ whole genome shotgun (WGS) entry which is preliminary data.</text>
</comment>
<dbReference type="PANTHER" id="PTHR43213">
    <property type="entry name" value="BIFUNCTIONAL DTTP/UTP PYROPHOSPHATASE/METHYLTRANSFERASE PROTEIN-RELATED"/>
    <property type="match status" value="1"/>
</dbReference>
<dbReference type="SUPFAM" id="SSF52972">
    <property type="entry name" value="ITPase-like"/>
    <property type="match status" value="1"/>
</dbReference>
<organism evidence="3">
    <name type="scientific">Hexamita inflata</name>
    <dbReference type="NCBI Taxonomy" id="28002"/>
    <lineage>
        <taxon>Eukaryota</taxon>
        <taxon>Metamonada</taxon>
        <taxon>Diplomonadida</taxon>
        <taxon>Hexamitidae</taxon>
        <taxon>Hexamitinae</taxon>
        <taxon>Hexamita</taxon>
    </lineage>
</organism>
<dbReference type="EMBL" id="CATOUU010000409">
    <property type="protein sequence ID" value="CAI9928672.1"/>
    <property type="molecule type" value="Genomic_DNA"/>
</dbReference>
<gene>
    <name evidence="3" type="ORF">HINF_LOCUS16317</name>
    <name evidence="4" type="ORF">HINF_LOCUS51373</name>
</gene>
<dbReference type="Gene3D" id="3.90.950.10">
    <property type="match status" value="1"/>
</dbReference>
<proteinExistence type="inferred from homology"/>
<dbReference type="HAMAP" id="MF_00528">
    <property type="entry name" value="Maf"/>
    <property type="match status" value="1"/>
</dbReference>
<accession>A0AA86NXW6</accession>
<dbReference type="Proteomes" id="UP001642409">
    <property type="component" value="Unassembled WGS sequence"/>
</dbReference>
<name>A0AA86NXW6_9EUKA</name>
<comment type="cofactor">
    <cofactor evidence="1">
        <name>a divalent metal cation</name>
        <dbReference type="ChEBI" id="CHEBI:60240"/>
    </cofactor>
</comment>
<dbReference type="EMBL" id="CAXDID020000250">
    <property type="protein sequence ID" value="CAL6064474.1"/>
    <property type="molecule type" value="Genomic_DNA"/>
</dbReference>
<keyword evidence="5" id="KW-1185">Reference proteome</keyword>
<dbReference type="InterPro" id="IPR003697">
    <property type="entry name" value="Maf-like"/>
</dbReference>
<dbReference type="AlphaFoldDB" id="A0AA86NXW6"/>